<dbReference type="CDD" id="cd06261">
    <property type="entry name" value="TM_PBP2"/>
    <property type="match status" value="1"/>
</dbReference>
<feature type="transmembrane region" description="Helical" evidence="7">
    <location>
        <begin position="124"/>
        <end position="145"/>
    </location>
</feature>
<dbReference type="GO" id="GO:0005886">
    <property type="term" value="C:plasma membrane"/>
    <property type="evidence" value="ECO:0007669"/>
    <property type="project" value="UniProtKB-SubCell"/>
</dbReference>
<dbReference type="PROSITE" id="PS50928">
    <property type="entry name" value="ABC_TM1"/>
    <property type="match status" value="1"/>
</dbReference>
<accession>S9QWD0</accession>
<evidence type="ECO:0000313" key="10">
    <source>
        <dbReference type="EMBL" id="EPX83923.1"/>
    </source>
</evidence>
<reference evidence="11" key="1">
    <citation type="journal article" date="2014" name="Stand. Genomic Sci.">
        <title>Genome sequence of the exopolysaccharide-producing Salipiger mucosus type strain (DSM 16094(T)), a moderately halophilic member of the Roseobacter clade.</title>
        <authorList>
            <person name="Riedel T."/>
            <person name="Spring S."/>
            <person name="Fiebig A."/>
            <person name="Petersen J."/>
            <person name="Kyrpides N.C."/>
            <person name="Goker M."/>
            <person name="Klenk H.P."/>
        </authorList>
    </citation>
    <scope>NUCLEOTIDE SEQUENCE [LARGE SCALE GENOMIC DNA]</scope>
    <source>
        <strain evidence="11">DSM 16094</strain>
    </source>
</reference>
<keyword evidence="6 7" id="KW-0472">Membrane</keyword>
<sequence length="276" mass="30414">MAMATDIGEAKKQTAAPPAPKRRPRNSTGRLRIMAYQVAVLIAIVAVWQIGLWTGTLKPYVYGTPWGVMQAFAEQIANGTLLRHFWVTGQEVIIGFVIGCSLGSLCGLMLWLSPLWAKILHPYMIALNGVPKIALAPLIIVWFGLGMESKIAIAAIITFIVAFLQAYKGTQEVDQDLIRLMKSLGATQWQTFRKIVMPGSVPWIVSALRLNVGFALIGAVVGEYISAEEGLGYMVYYAGQLYDLDSVWVGIFSLMFMALILEAVVARIEKMLDMEK</sequence>
<feature type="transmembrane region" description="Helical" evidence="7">
    <location>
        <begin position="247"/>
        <end position="266"/>
    </location>
</feature>
<dbReference type="Proteomes" id="UP000015347">
    <property type="component" value="Unassembled WGS sequence"/>
</dbReference>
<keyword evidence="11" id="KW-1185">Reference proteome</keyword>
<dbReference type="STRING" id="1123237.Salmuc_01698"/>
<comment type="similarity">
    <text evidence="7">Belongs to the binding-protein-dependent transport system permease family.</text>
</comment>
<evidence type="ECO:0000256" key="1">
    <source>
        <dbReference type="ARBA" id="ARBA00004651"/>
    </source>
</evidence>
<dbReference type="HOGENOM" id="CLU_046113_2_2_5"/>
<evidence type="ECO:0000256" key="7">
    <source>
        <dbReference type="RuleBase" id="RU363032"/>
    </source>
</evidence>
<name>S9QWD0_9RHOB</name>
<feature type="transmembrane region" description="Helical" evidence="7">
    <location>
        <begin position="151"/>
        <end position="167"/>
    </location>
</feature>
<evidence type="ECO:0000256" key="6">
    <source>
        <dbReference type="ARBA" id="ARBA00023136"/>
    </source>
</evidence>
<dbReference type="PANTHER" id="PTHR30151:SF19">
    <property type="entry name" value="ABC TRANSPORTER PERMEASE"/>
    <property type="match status" value="1"/>
</dbReference>
<evidence type="ECO:0000256" key="2">
    <source>
        <dbReference type="ARBA" id="ARBA00022448"/>
    </source>
</evidence>
<dbReference type="Pfam" id="PF00528">
    <property type="entry name" value="BPD_transp_1"/>
    <property type="match status" value="1"/>
</dbReference>
<keyword evidence="2 7" id="KW-0813">Transport</keyword>
<dbReference type="Gene3D" id="1.10.3720.10">
    <property type="entry name" value="MetI-like"/>
    <property type="match status" value="1"/>
</dbReference>
<comment type="subcellular location">
    <subcellularLocation>
        <location evidence="1 7">Cell membrane</location>
        <topology evidence="1 7">Multi-pass membrane protein</topology>
    </subcellularLocation>
</comment>
<protein>
    <submittedName>
        <fullName evidence="10">Hydroxymethylpyrimidine ABC transporter, transmembrane component</fullName>
    </submittedName>
</protein>
<dbReference type="EMBL" id="APVH01000013">
    <property type="protein sequence ID" value="EPX83923.1"/>
    <property type="molecule type" value="Genomic_DNA"/>
</dbReference>
<dbReference type="GO" id="GO:0055085">
    <property type="term" value="P:transmembrane transport"/>
    <property type="evidence" value="ECO:0007669"/>
    <property type="project" value="InterPro"/>
</dbReference>
<evidence type="ECO:0000256" key="4">
    <source>
        <dbReference type="ARBA" id="ARBA00022692"/>
    </source>
</evidence>
<evidence type="ECO:0000256" key="8">
    <source>
        <dbReference type="SAM" id="MobiDB-lite"/>
    </source>
</evidence>
<feature type="transmembrane region" description="Helical" evidence="7">
    <location>
        <begin position="203"/>
        <end position="227"/>
    </location>
</feature>
<keyword evidence="4 7" id="KW-0812">Transmembrane</keyword>
<gene>
    <name evidence="10" type="ORF">Salmuc_01698</name>
</gene>
<organism evidence="10 11">
    <name type="scientific">Salipiger mucosus DSM 16094</name>
    <dbReference type="NCBI Taxonomy" id="1123237"/>
    <lineage>
        <taxon>Bacteria</taxon>
        <taxon>Pseudomonadati</taxon>
        <taxon>Pseudomonadota</taxon>
        <taxon>Alphaproteobacteria</taxon>
        <taxon>Rhodobacterales</taxon>
        <taxon>Roseobacteraceae</taxon>
        <taxon>Salipiger</taxon>
    </lineage>
</organism>
<dbReference type="SUPFAM" id="SSF161098">
    <property type="entry name" value="MetI-like"/>
    <property type="match status" value="1"/>
</dbReference>
<dbReference type="AlphaFoldDB" id="S9QWD0"/>
<keyword evidence="5 7" id="KW-1133">Transmembrane helix</keyword>
<evidence type="ECO:0000259" key="9">
    <source>
        <dbReference type="PROSITE" id="PS50928"/>
    </source>
</evidence>
<feature type="domain" description="ABC transmembrane type-1" evidence="9">
    <location>
        <begin position="81"/>
        <end position="265"/>
    </location>
</feature>
<dbReference type="InterPro" id="IPR035906">
    <property type="entry name" value="MetI-like_sf"/>
</dbReference>
<feature type="region of interest" description="Disordered" evidence="8">
    <location>
        <begin position="1"/>
        <end position="26"/>
    </location>
</feature>
<feature type="transmembrane region" description="Helical" evidence="7">
    <location>
        <begin position="92"/>
        <end position="112"/>
    </location>
</feature>
<evidence type="ECO:0000256" key="3">
    <source>
        <dbReference type="ARBA" id="ARBA00022475"/>
    </source>
</evidence>
<evidence type="ECO:0000313" key="11">
    <source>
        <dbReference type="Proteomes" id="UP000015347"/>
    </source>
</evidence>
<dbReference type="OrthoDB" id="9799271at2"/>
<dbReference type="PANTHER" id="PTHR30151">
    <property type="entry name" value="ALKANE SULFONATE ABC TRANSPORTER-RELATED, MEMBRANE SUBUNIT"/>
    <property type="match status" value="1"/>
</dbReference>
<keyword evidence="3" id="KW-1003">Cell membrane</keyword>
<dbReference type="InterPro" id="IPR000515">
    <property type="entry name" value="MetI-like"/>
</dbReference>
<proteinExistence type="inferred from homology"/>
<comment type="caution">
    <text evidence="10">The sequence shown here is derived from an EMBL/GenBank/DDBJ whole genome shotgun (WGS) entry which is preliminary data.</text>
</comment>
<evidence type="ECO:0000256" key="5">
    <source>
        <dbReference type="ARBA" id="ARBA00022989"/>
    </source>
</evidence>
<feature type="transmembrane region" description="Helical" evidence="7">
    <location>
        <begin position="31"/>
        <end position="51"/>
    </location>
</feature>
<dbReference type="eggNOG" id="COG0600">
    <property type="taxonomic scope" value="Bacteria"/>
</dbReference>